<feature type="signal peptide" evidence="1">
    <location>
        <begin position="1"/>
        <end position="26"/>
    </location>
</feature>
<evidence type="ECO:0000256" key="1">
    <source>
        <dbReference type="SAM" id="SignalP"/>
    </source>
</evidence>
<accession>W7XJX2</accession>
<sequence>MIQISTQHNYKFLATILGLLIASVCSEIQLQINQNTYHELVEYSPRFFEGETLTYKLSIQSLGKSYFYFIAQDEGNCSQFLTQIIQENIQSSQVDNYDQEICKESMFKENNFCKFELLNNNHLFKILIKCVSKSCFVRSNFFVQQAEIRFEYIHVEGSINIERPIFQIKYNLKQDIKQYFLINSQEIKDMFFEHQLNDQSLQF</sequence>
<protein>
    <recommendedName>
        <fullName evidence="4">Transmembrane protein</fullName>
    </recommendedName>
</protein>
<keyword evidence="3" id="KW-1185">Reference proteome</keyword>
<evidence type="ECO:0000313" key="3">
    <source>
        <dbReference type="Proteomes" id="UP000009168"/>
    </source>
</evidence>
<proteinExistence type="predicted"/>
<name>W7XJX2_TETTS</name>
<keyword evidence="1" id="KW-0732">Signal</keyword>
<dbReference type="AlphaFoldDB" id="W7XJX2"/>
<organism evidence="2 3">
    <name type="scientific">Tetrahymena thermophila (strain SB210)</name>
    <dbReference type="NCBI Taxonomy" id="312017"/>
    <lineage>
        <taxon>Eukaryota</taxon>
        <taxon>Sar</taxon>
        <taxon>Alveolata</taxon>
        <taxon>Ciliophora</taxon>
        <taxon>Intramacronucleata</taxon>
        <taxon>Oligohymenophorea</taxon>
        <taxon>Hymenostomatida</taxon>
        <taxon>Tetrahymenina</taxon>
        <taxon>Tetrahymenidae</taxon>
        <taxon>Tetrahymena</taxon>
    </lineage>
</organism>
<evidence type="ECO:0000313" key="2">
    <source>
        <dbReference type="EMBL" id="EWS74404.1"/>
    </source>
</evidence>
<dbReference type="Proteomes" id="UP000009168">
    <property type="component" value="Unassembled WGS sequence"/>
</dbReference>
<feature type="chain" id="PRO_5004906997" description="Transmembrane protein" evidence="1">
    <location>
        <begin position="27"/>
        <end position="203"/>
    </location>
</feature>
<dbReference type="InParanoid" id="W7XJX2"/>
<dbReference type="KEGG" id="tet:TTHERM_000274649"/>
<gene>
    <name evidence="2" type="ORF">TTHERM_000274649</name>
</gene>
<evidence type="ECO:0008006" key="4">
    <source>
        <dbReference type="Google" id="ProtNLM"/>
    </source>
</evidence>
<dbReference type="GeneID" id="24438136"/>
<dbReference type="RefSeq" id="XP_012653081.1">
    <property type="nucleotide sequence ID" value="XM_012797627.1"/>
</dbReference>
<reference evidence="3" key="1">
    <citation type="journal article" date="2006" name="PLoS Biol.">
        <title>Macronuclear genome sequence of the ciliate Tetrahymena thermophila, a model eukaryote.</title>
        <authorList>
            <person name="Eisen J.A."/>
            <person name="Coyne R.S."/>
            <person name="Wu M."/>
            <person name="Wu D."/>
            <person name="Thiagarajan M."/>
            <person name="Wortman J.R."/>
            <person name="Badger J.H."/>
            <person name="Ren Q."/>
            <person name="Amedeo P."/>
            <person name="Jones K.M."/>
            <person name="Tallon L.J."/>
            <person name="Delcher A.L."/>
            <person name="Salzberg S.L."/>
            <person name="Silva J.C."/>
            <person name="Haas B.J."/>
            <person name="Majoros W.H."/>
            <person name="Farzad M."/>
            <person name="Carlton J.M."/>
            <person name="Smith R.K. Jr."/>
            <person name="Garg J."/>
            <person name="Pearlman R.E."/>
            <person name="Karrer K.M."/>
            <person name="Sun L."/>
            <person name="Manning G."/>
            <person name="Elde N.C."/>
            <person name="Turkewitz A.P."/>
            <person name="Asai D.J."/>
            <person name="Wilkes D.E."/>
            <person name="Wang Y."/>
            <person name="Cai H."/>
            <person name="Collins K."/>
            <person name="Stewart B.A."/>
            <person name="Lee S.R."/>
            <person name="Wilamowska K."/>
            <person name="Weinberg Z."/>
            <person name="Ruzzo W.L."/>
            <person name="Wloga D."/>
            <person name="Gaertig J."/>
            <person name="Frankel J."/>
            <person name="Tsao C.-C."/>
            <person name="Gorovsky M.A."/>
            <person name="Keeling P.J."/>
            <person name="Waller R.F."/>
            <person name="Patron N.J."/>
            <person name="Cherry J.M."/>
            <person name="Stover N.A."/>
            <person name="Krieger C.J."/>
            <person name="del Toro C."/>
            <person name="Ryder H.F."/>
            <person name="Williamson S.C."/>
            <person name="Barbeau R.A."/>
            <person name="Hamilton E.P."/>
            <person name="Orias E."/>
        </authorList>
    </citation>
    <scope>NUCLEOTIDE SEQUENCE [LARGE SCALE GENOMIC DNA]</scope>
    <source>
        <strain evidence="3">SB210</strain>
    </source>
</reference>
<dbReference type="EMBL" id="GG662703">
    <property type="protein sequence ID" value="EWS74404.1"/>
    <property type="molecule type" value="Genomic_DNA"/>
</dbReference>